<accession>X0VAV7</accession>
<protein>
    <submittedName>
        <fullName evidence="1">Uncharacterized protein</fullName>
    </submittedName>
</protein>
<organism evidence="1">
    <name type="scientific">marine sediment metagenome</name>
    <dbReference type="NCBI Taxonomy" id="412755"/>
    <lineage>
        <taxon>unclassified sequences</taxon>
        <taxon>metagenomes</taxon>
        <taxon>ecological metagenomes</taxon>
    </lineage>
</organism>
<proteinExistence type="predicted"/>
<dbReference type="AlphaFoldDB" id="X0VAV7"/>
<evidence type="ECO:0000313" key="1">
    <source>
        <dbReference type="EMBL" id="GAG15254.1"/>
    </source>
</evidence>
<feature type="non-terminal residue" evidence="1">
    <location>
        <position position="134"/>
    </location>
</feature>
<comment type="caution">
    <text evidence="1">The sequence shown here is derived from an EMBL/GenBank/DDBJ whole genome shotgun (WGS) entry which is preliminary data.</text>
</comment>
<reference evidence="1" key="1">
    <citation type="journal article" date="2014" name="Front. Microbiol.">
        <title>High frequency of phylogenetically diverse reductive dehalogenase-homologous genes in deep subseafloor sedimentary metagenomes.</title>
        <authorList>
            <person name="Kawai M."/>
            <person name="Futagami T."/>
            <person name="Toyoda A."/>
            <person name="Takaki Y."/>
            <person name="Nishi S."/>
            <person name="Hori S."/>
            <person name="Arai W."/>
            <person name="Tsubouchi T."/>
            <person name="Morono Y."/>
            <person name="Uchiyama I."/>
            <person name="Ito T."/>
            <person name="Fujiyama A."/>
            <person name="Inagaki F."/>
            <person name="Takami H."/>
        </authorList>
    </citation>
    <scope>NUCLEOTIDE SEQUENCE</scope>
    <source>
        <strain evidence="1">Expedition CK06-06</strain>
    </source>
</reference>
<name>X0VAV7_9ZZZZ</name>
<dbReference type="EMBL" id="BARS01039073">
    <property type="protein sequence ID" value="GAG15254.1"/>
    <property type="molecule type" value="Genomic_DNA"/>
</dbReference>
<sequence length="134" mass="15095">MTIRYCEYKGKQVETKTEQKSYLSASSKFDFTEASINEVPINSKLKEAFDILSKGDGNPFFFISEMKLGENHKTVYGDIMTEEWAKSFVSKLKVAPFPVSALGHIGDSHPMERVESHGYVVGGKVKDESMFLKN</sequence>
<gene>
    <name evidence="1" type="ORF">S01H1_59718</name>
</gene>